<keyword evidence="4" id="KW-1185">Reference proteome</keyword>
<evidence type="ECO:0000313" key="3">
    <source>
        <dbReference type="EnsemblProtists" id="HpaP808712"/>
    </source>
</evidence>
<dbReference type="VEuPathDB" id="FungiDB:HpaG808712"/>
<evidence type="ECO:0000256" key="1">
    <source>
        <dbReference type="SAM" id="Coils"/>
    </source>
</evidence>
<dbReference type="Proteomes" id="UP000011713">
    <property type="component" value="Unassembled WGS sequence"/>
</dbReference>
<evidence type="ECO:0000256" key="2">
    <source>
        <dbReference type="SAM" id="MobiDB-lite"/>
    </source>
</evidence>
<sequence>MRDAIANLQSLYQRHVRVFFYGTSEPSDVSRRTGGRDPQLQSSAGREAPSCRATADSRAGEQDNSFAAPSRHSDSRYAPRESFEHRANPPMAVVGAGIPTSNLSELQAEVSRLQQRVQDLCDRSEQERQKRLSLEAWVQRIRLYRLTDRSEFAFY</sequence>
<feature type="coiled-coil region" evidence="1">
    <location>
        <begin position="103"/>
        <end position="130"/>
    </location>
</feature>
<dbReference type="AlphaFoldDB" id="M4BQM3"/>
<keyword evidence="1" id="KW-0175">Coiled coil</keyword>
<dbReference type="EnsemblProtists" id="HpaT808712">
    <property type="protein sequence ID" value="HpaP808712"/>
    <property type="gene ID" value="HpaG808712"/>
</dbReference>
<organism evidence="3 4">
    <name type="scientific">Hyaloperonospora arabidopsidis (strain Emoy2)</name>
    <name type="common">Downy mildew agent</name>
    <name type="synonym">Peronospora arabidopsidis</name>
    <dbReference type="NCBI Taxonomy" id="559515"/>
    <lineage>
        <taxon>Eukaryota</taxon>
        <taxon>Sar</taxon>
        <taxon>Stramenopiles</taxon>
        <taxon>Oomycota</taxon>
        <taxon>Peronosporomycetes</taxon>
        <taxon>Peronosporales</taxon>
        <taxon>Peronosporaceae</taxon>
        <taxon>Hyaloperonospora</taxon>
    </lineage>
</organism>
<reference evidence="4" key="1">
    <citation type="journal article" date="2010" name="Science">
        <title>Signatures of adaptation to obligate biotrophy in the Hyaloperonospora arabidopsidis genome.</title>
        <authorList>
            <person name="Baxter L."/>
            <person name="Tripathy S."/>
            <person name="Ishaque N."/>
            <person name="Boot N."/>
            <person name="Cabral A."/>
            <person name="Kemen E."/>
            <person name="Thines M."/>
            <person name="Ah-Fong A."/>
            <person name="Anderson R."/>
            <person name="Badejoko W."/>
            <person name="Bittner-Eddy P."/>
            <person name="Boore J.L."/>
            <person name="Chibucos M.C."/>
            <person name="Coates M."/>
            <person name="Dehal P."/>
            <person name="Delehaunty K."/>
            <person name="Dong S."/>
            <person name="Downton P."/>
            <person name="Dumas B."/>
            <person name="Fabro G."/>
            <person name="Fronick C."/>
            <person name="Fuerstenberg S.I."/>
            <person name="Fulton L."/>
            <person name="Gaulin E."/>
            <person name="Govers F."/>
            <person name="Hughes L."/>
            <person name="Humphray S."/>
            <person name="Jiang R.H."/>
            <person name="Judelson H."/>
            <person name="Kamoun S."/>
            <person name="Kyung K."/>
            <person name="Meijer H."/>
            <person name="Minx P."/>
            <person name="Morris P."/>
            <person name="Nelson J."/>
            <person name="Phuntumart V."/>
            <person name="Qutob D."/>
            <person name="Rehmany A."/>
            <person name="Rougon-Cardoso A."/>
            <person name="Ryden P."/>
            <person name="Torto-Alalibo T."/>
            <person name="Studholme D."/>
            <person name="Wang Y."/>
            <person name="Win J."/>
            <person name="Wood J."/>
            <person name="Clifton S.W."/>
            <person name="Rogers J."/>
            <person name="Van den Ackerveken G."/>
            <person name="Jones J.D."/>
            <person name="McDowell J.M."/>
            <person name="Beynon J."/>
            <person name="Tyler B.M."/>
        </authorList>
    </citation>
    <scope>NUCLEOTIDE SEQUENCE [LARGE SCALE GENOMIC DNA]</scope>
    <source>
        <strain evidence="4">Emoy2</strain>
    </source>
</reference>
<reference evidence="3" key="2">
    <citation type="submission" date="2015-06" db="UniProtKB">
        <authorList>
            <consortium name="EnsemblProtists"/>
        </authorList>
    </citation>
    <scope>IDENTIFICATION</scope>
    <source>
        <strain evidence="3">Emoy2</strain>
    </source>
</reference>
<dbReference type="EMBL" id="JH598582">
    <property type="status" value="NOT_ANNOTATED_CDS"/>
    <property type="molecule type" value="Genomic_DNA"/>
</dbReference>
<evidence type="ECO:0008006" key="5">
    <source>
        <dbReference type="Google" id="ProtNLM"/>
    </source>
</evidence>
<dbReference type="HOGENOM" id="CLU_096991_0_0_1"/>
<evidence type="ECO:0000313" key="4">
    <source>
        <dbReference type="Proteomes" id="UP000011713"/>
    </source>
</evidence>
<dbReference type="InParanoid" id="M4BQM3"/>
<accession>M4BQM3</accession>
<feature type="compositionally biased region" description="Basic and acidic residues" evidence="2">
    <location>
        <begin position="71"/>
        <end position="87"/>
    </location>
</feature>
<name>M4BQM3_HYAAE</name>
<protein>
    <recommendedName>
        <fullName evidence="5">RxLR effector candidate protein</fullName>
    </recommendedName>
</protein>
<proteinExistence type="predicted"/>
<feature type="region of interest" description="Disordered" evidence="2">
    <location>
        <begin position="25"/>
        <end position="92"/>
    </location>
</feature>